<feature type="domain" description="DNA endonuclease I-HmuI-like NUMOD-like" evidence="3">
    <location>
        <begin position="136"/>
        <end position="171"/>
    </location>
</feature>
<accession>A0A455VDD8</accession>
<dbReference type="InterPro" id="IPR036388">
    <property type="entry name" value="WH-like_DNA-bd_sf"/>
</dbReference>
<evidence type="ECO:0000259" key="2">
    <source>
        <dbReference type="Pfam" id="PF13392"/>
    </source>
</evidence>
<keyword evidence="4" id="KW-0540">Nuclease</keyword>
<feature type="domain" description="NUMOD4" evidence="1">
    <location>
        <begin position="3"/>
        <end position="56"/>
    </location>
</feature>
<dbReference type="KEGG" id="vg:56132584"/>
<dbReference type="Gene3D" id="3.90.75.20">
    <property type="match status" value="1"/>
</dbReference>
<evidence type="ECO:0000313" key="4">
    <source>
        <dbReference type="EMBL" id="BBI90388.1"/>
    </source>
</evidence>
<reference evidence="4 5" key="1">
    <citation type="submission" date="2019-03" db="EMBL/GenBank/DDBJ databases">
        <title>Complete genome sequencing analysis of lytic phage phiQ1.</title>
        <authorList>
            <person name="Kimuro A."/>
            <person name="Yamasaka A."/>
            <person name="Fujino Y."/>
            <person name="Doi K."/>
        </authorList>
    </citation>
    <scope>NUCLEOTIDE SEQUENCE [LARGE SCALE GENOMIC DNA]</scope>
    <source>
        <strain evidence="5">phiQ1</strain>
    </source>
</reference>
<name>A0A455VDD8_9CAUD</name>
<dbReference type="Pfam" id="PF13392">
    <property type="entry name" value="HNH_3"/>
    <property type="match status" value="1"/>
</dbReference>
<dbReference type="EMBL" id="AP019527">
    <property type="protein sequence ID" value="BBI90388.1"/>
    <property type="molecule type" value="Genomic_DNA"/>
</dbReference>
<feature type="domain" description="HNH nuclease" evidence="2">
    <location>
        <begin position="65"/>
        <end position="108"/>
    </location>
</feature>
<dbReference type="GO" id="GO:0016788">
    <property type="term" value="F:hydrolase activity, acting on ester bonds"/>
    <property type="evidence" value="ECO:0007669"/>
    <property type="project" value="InterPro"/>
</dbReference>
<dbReference type="SUPFAM" id="SSF54060">
    <property type="entry name" value="His-Me finger endonucleases"/>
    <property type="match status" value="1"/>
</dbReference>
<dbReference type="SUPFAM" id="SSF64496">
    <property type="entry name" value="DNA-binding domain of intron-encoded endonucleases"/>
    <property type="match status" value="1"/>
</dbReference>
<dbReference type="Pfam" id="PF22083">
    <property type="entry name" value="I-HmuI_NUMOD-like"/>
    <property type="match status" value="1"/>
</dbReference>
<dbReference type="InterPro" id="IPR044925">
    <property type="entry name" value="His-Me_finger_sf"/>
</dbReference>
<dbReference type="InterPro" id="IPR010902">
    <property type="entry name" value="NUMOD4"/>
</dbReference>
<sequence length="176" mass="19774">MKEIWKDVIDYEGYYQVSNLGGFRSLERKSRSGKTLKAKVLTGTINQAGYVAVHLSKDGTLKKDLLHRLVMKAFVENPNNYPQVNHIDENKTNNCITNLEWVSPKQNANHGTRNQRVVETTIRNNKLGKPVTNGFKTFQSIRGAGRITGISSSGINACLRGLQKTAGGFTWRYMNE</sequence>
<dbReference type="Pfam" id="PF07463">
    <property type="entry name" value="NUMOD4"/>
    <property type="match status" value="1"/>
</dbReference>
<proteinExistence type="predicted"/>
<dbReference type="Proteomes" id="UP000291120">
    <property type="component" value="Segment"/>
</dbReference>
<dbReference type="InterPro" id="IPR003615">
    <property type="entry name" value="HNH_nuc"/>
</dbReference>
<keyword evidence="4" id="KW-0255">Endonuclease</keyword>
<dbReference type="GO" id="GO:0004519">
    <property type="term" value="F:endonuclease activity"/>
    <property type="evidence" value="ECO:0007669"/>
    <property type="project" value="UniProtKB-KW"/>
</dbReference>
<dbReference type="GeneID" id="56132584"/>
<dbReference type="InterPro" id="IPR054307">
    <property type="entry name" value="I-HmuI_NUMOD-like"/>
</dbReference>
<dbReference type="Gene3D" id="1.10.10.10">
    <property type="entry name" value="Winged helix-like DNA-binding domain superfamily/Winged helix DNA-binding domain"/>
    <property type="match status" value="1"/>
</dbReference>
<protein>
    <submittedName>
        <fullName evidence="4">Phage endonuclease</fullName>
    </submittedName>
</protein>
<dbReference type="RefSeq" id="YP_009900365.1">
    <property type="nucleotide sequence ID" value="NC_049805.1"/>
</dbReference>
<evidence type="ECO:0000313" key="5">
    <source>
        <dbReference type="Proteomes" id="UP000291120"/>
    </source>
</evidence>
<organism evidence="4 5">
    <name type="scientific">Lactococcus phage phiQ1</name>
    <dbReference type="NCBI Taxonomy" id="2488571"/>
    <lineage>
        <taxon>Viruses</taxon>
        <taxon>Duplodnaviria</taxon>
        <taxon>Heunggongvirae</taxon>
        <taxon>Uroviricota</taxon>
        <taxon>Caudoviricetes</taxon>
        <taxon>Teubervirus</taxon>
        <taxon>Teubervirus Q1</taxon>
    </lineage>
</organism>
<keyword evidence="5" id="KW-1185">Reference proteome</keyword>
<evidence type="ECO:0000259" key="3">
    <source>
        <dbReference type="Pfam" id="PF22083"/>
    </source>
</evidence>
<evidence type="ECO:0000259" key="1">
    <source>
        <dbReference type="Pfam" id="PF07463"/>
    </source>
</evidence>
<keyword evidence="4" id="KW-0378">Hydrolase</keyword>